<evidence type="ECO:0000256" key="5">
    <source>
        <dbReference type="ARBA" id="ARBA00022691"/>
    </source>
</evidence>
<protein>
    <recommendedName>
        <fullName evidence="12">rRNA adenine N(6)-methyltransferase</fullName>
        <ecNumber evidence="12">2.1.1.-</ecNumber>
    </recommendedName>
</protein>
<feature type="binding site" evidence="11">
    <location>
        <position position="120"/>
    </location>
    <ligand>
        <name>S-adenosyl-L-methionine</name>
        <dbReference type="ChEBI" id="CHEBI:59789"/>
    </ligand>
</feature>
<evidence type="ECO:0000256" key="4">
    <source>
        <dbReference type="ARBA" id="ARBA00022679"/>
    </source>
</evidence>
<dbReference type="GO" id="GO:0005759">
    <property type="term" value="C:mitochondrial matrix"/>
    <property type="evidence" value="ECO:0007669"/>
    <property type="project" value="TreeGrafter"/>
</dbReference>
<dbReference type="EC" id="2.1.1.-" evidence="12"/>
<accession>A0A8J6A3W9</accession>
<dbReference type="GO" id="GO:0034246">
    <property type="term" value="F:mitochondrial transcription factor activity"/>
    <property type="evidence" value="ECO:0007669"/>
    <property type="project" value="TreeGrafter"/>
</dbReference>
<keyword evidence="2 12" id="KW-0698">rRNA processing</keyword>
<dbReference type="AlphaFoldDB" id="A0A8J6A3W9"/>
<keyword evidence="4 11" id="KW-0808">Transferase</keyword>
<comment type="caution">
    <text evidence="14">The sequence shown here is derived from an EMBL/GenBank/DDBJ whole genome shotgun (WGS) entry which is preliminary data.</text>
</comment>
<dbReference type="PIRSF" id="PIRSF027833">
    <property type="entry name" value="MtTFB2"/>
    <property type="match status" value="1"/>
</dbReference>
<evidence type="ECO:0000256" key="6">
    <source>
        <dbReference type="ARBA" id="ARBA00022884"/>
    </source>
</evidence>
<evidence type="ECO:0000256" key="2">
    <source>
        <dbReference type="ARBA" id="ARBA00022552"/>
    </source>
</evidence>
<dbReference type="InterPro" id="IPR001737">
    <property type="entry name" value="KsgA/Erm"/>
</dbReference>
<keyword evidence="10" id="KW-0804">Transcription</keyword>
<comment type="similarity">
    <text evidence="11 12">Belongs to the class I-like SAM-binding methyltransferase superfamily. rRNA adenine N(6)-methyltransferase family.</text>
</comment>
<dbReference type="SMART" id="SM00650">
    <property type="entry name" value="rADc"/>
    <property type="match status" value="1"/>
</dbReference>
<dbReference type="Gene3D" id="3.40.50.150">
    <property type="entry name" value="Vaccinia Virus protein VP39"/>
    <property type="match status" value="1"/>
</dbReference>
<sequence>RETMWSAVTGISSRQTLSALNGAGRFCILGPGAARWKDVSARNCHGFSDPGFDFEDTSLWTSGYRFDPKRYVTSPKLVRTVTKILQKPQKSCQVYLECNPGPGILTKAFVESGHKVVALESDSTFIPHLESLQNDLGGKLQVVHCDFFKMDPRNGGIVKPPIMISEMLFKDLGIEALPWKAGIPFKVIGSFPIKNEKRILWKILHDIYACTSIYKFGRIELNMFISESEYQKLVANPRTAPFYQPLSVLWQVACDIKLLHVEPGTSFDLCTQNGILEKSSYKAALNQAQQRICFVRLTPRKNLFTEHLTPINYDTFFHMTKQCFVKRSAKLIDHLPSLSPIDSKALVKRLHHFAKLRVTNMYPKDFKQLFETIECFDDYTYKWLYDDIMEE</sequence>
<evidence type="ECO:0000256" key="9">
    <source>
        <dbReference type="ARBA" id="ARBA00023128"/>
    </source>
</evidence>
<feature type="binding site" evidence="11">
    <location>
        <position position="72"/>
    </location>
    <ligand>
        <name>S-adenosyl-L-methionine</name>
        <dbReference type="ChEBI" id="CHEBI:59789"/>
    </ligand>
</feature>
<dbReference type="GO" id="GO:0003723">
    <property type="term" value="F:RNA binding"/>
    <property type="evidence" value="ECO:0007669"/>
    <property type="project" value="UniProtKB-UniRule"/>
</dbReference>
<keyword evidence="3 11" id="KW-0489">Methyltransferase</keyword>
<comment type="subcellular location">
    <subcellularLocation>
        <location evidence="1">Mitochondrion</location>
    </subcellularLocation>
</comment>
<dbReference type="PANTHER" id="PTHR11727:SF13">
    <property type="entry name" value="DIMETHYLADENOSINE TRANSFERASE 2, MITOCHONDRIAL"/>
    <property type="match status" value="1"/>
</dbReference>
<keyword evidence="5 11" id="KW-0949">S-adenosyl-L-methionine</keyword>
<dbReference type="GO" id="GO:0006391">
    <property type="term" value="P:transcription initiation at mitochondrial promoter"/>
    <property type="evidence" value="ECO:0007669"/>
    <property type="project" value="TreeGrafter"/>
</dbReference>
<evidence type="ECO:0000256" key="8">
    <source>
        <dbReference type="ARBA" id="ARBA00023015"/>
    </source>
</evidence>
<feature type="binding site" evidence="11">
    <location>
        <position position="146"/>
    </location>
    <ligand>
        <name>S-adenosyl-L-methionine</name>
        <dbReference type="ChEBI" id="CHEBI:59789"/>
    </ligand>
</feature>
<feature type="domain" description="Ribosomal RNA adenine methylase transferase N-terminal" evidence="13">
    <location>
        <begin position="80"/>
        <end position="268"/>
    </location>
</feature>
<comment type="caution">
    <text evidence="11">Lacks conserved residue(s) required for the propagation of feature annotation.</text>
</comment>
<evidence type="ECO:0000256" key="3">
    <source>
        <dbReference type="ARBA" id="ARBA00022603"/>
    </source>
</evidence>
<evidence type="ECO:0000256" key="10">
    <source>
        <dbReference type="ARBA" id="ARBA00023163"/>
    </source>
</evidence>
<keyword evidence="9" id="KW-0496">Mitochondrion</keyword>
<dbReference type="GO" id="GO:0000179">
    <property type="term" value="F:rRNA (adenine-N6,N6-)-dimethyltransferase activity"/>
    <property type="evidence" value="ECO:0007669"/>
    <property type="project" value="UniProtKB-UniRule"/>
</dbReference>
<keyword evidence="15" id="KW-1185">Reference proteome</keyword>
<evidence type="ECO:0000313" key="15">
    <source>
        <dbReference type="Proteomes" id="UP000700334"/>
    </source>
</evidence>
<gene>
    <name evidence="14" type="ORF">J0S82_012054</name>
</gene>
<feature type="non-terminal residue" evidence="14">
    <location>
        <position position="1"/>
    </location>
</feature>
<dbReference type="InterPro" id="IPR020598">
    <property type="entry name" value="rRNA_Ade_methylase_Trfase_N"/>
</dbReference>
<organism evidence="14 15">
    <name type="scientific">Galemys pyrenaicus</name>
    <name type="common">Iberian desman</name>
    <name type="synonym">Pyrenean desman</name>
    <dbReference type="NCBI Taxonomy" id="202257"/>
    <lineage>
        <taxon>Eukaryota</taxon>
        <taxon>Metazoa</taxon>
        <taxon>Chordata</taxon>
        <taxon>Craniata</taxon>
        <taxon>Vertebrata</taxon>
        <taxon>Euteleostomi</taxon>
        <taxon>Mammalia</taxon>
        <taxon>Eutheria</taxon>
        <taxon>Laurasiatheria</taxon>
        <taxon>Eulipotyphla</taxon>
        <taxon>Talpidae</taxon>
        <taxon>Galemys</taxon>
    </lineage>
</organism>
<keyword evidence="6 11" id="KW-0694">RNA-binding</keyword>
<evidence type="ECO:0000256" key="11">
    <source>
        <dbReference type="PROSITE-ProRule" id="PRU01026"/>
    </source>
</evidence>
<dbReference type="EMBL" id="JAGFMF010011818">
    <property type="protein sequence ID" value="KAG8511827.1"/>
    <property type="molecule type" value="Genomic_DNA"/>
</dbReference>
<dbReference type="PROSITE" id="PS51689">
    <property type="entry name" value="SAM_RNA_A_N6_MT"/>
    <property type="match status" value="1"/>
</dbReference>
<dbReference type="PANTHER" id="PTHR11727">
    <property type="entry name" value="DIMETHYLADENOSINE TRANSFERASE"/>
    <property type="match status" value="1"/>
</dbReference>
<feature type="binding site" evidence="11">
    <location>
        <position position="190"/>
    </location>
    <ligand>
        <name>S-adenosyl-L-methionine</name>
        <dbReference type="ChEBI" id="CHEBI:59789"/>
    </ligand>
</feature>
<evidence type="ECO:0000256" key="12">
    <source>
        <dbReference type="RuleBase" id="RU362106"/>
    </source>
</evidence>
<reference evidence="14" key="1">
    <citation type="journal article" date="2021" name="Evol. Appl.">
        <title>The genome of the Pyrenean desman and the effects of bottlenecks and inbreeding on the genomic landscape of an endangered species.</title>
        <authorList>
            <person name="Escoda L."/>
            <person name="Castresana J."/>
        </authorList>
    </citation>
    <scope>NUCLEOTIDE SEQUENCE</scope>
    <source>
        <strain evidence="14">IBE-C5619</strain>
    </source>
</reference>
<keyword evidence="7" id="KW-0809">Transit peptide</keyword>
<dbReference type="OrthoDB" id="9895503at2759"/>
<proteinExistence type="inferred from homology"/>
<dbReference type="SUPFAM" id="SSF53335">
    <property type="entry name" value="S-adenosyl-L-methionine-dependent methyltransferases"/>
    <property type="match status" value="1"/>
</dbReference>
<evidence type="ECO:0000256" key="1">
    <source>
        <dbReference type="ARBA" id="ARBA00004173"/>
    </source>
</evidence>
<evidence type="ECO:0000313" key="14">
    <source>
        <dbReference type="EMBL" id="KAG8511827.1"/>
    </source>
</evidence>
<dbReference type="Proteomes" id="UP000700334">
    <property type="component" value="Unassembled WGS sequence"/>
</dbReference>
<dbReference type="InterPro" id="IPR029063">
    <property type="entry name" value="SAM-dependent_MTases_sf"/>
</dbReference>
<keyword evidence="8" id="KW-0805">Transcription regulation</keyword>
<feature type="non-terminal residue" evidence="14">
    <location>
        <position position="391"/>
    </location>
</feature>
<name>A0A8J6A3W9_GALPY</name>
<evidence type="ECO:0000256" key="7">
    <source>
        <dbReference type="ARBA" id="ARBA00022946"/>
    </source>
</evidence>
<dbReference type="Pfam" id="PF00398">
    <property type="entry name" value="RrnaAD"/>
    <property type="match status" value="1"/>
</dbReference>
<evidence type="ECO:0000259" key="13">
    <source>
        <dbReference type="SMART" id="SM00650"/>
    </source>
</evidence>